<sequence length="379" mass="41251">MLPCPFNTMHPAAAAAAAAAAFGLQTSKPPNSGFFNLDRLQLTTVNAASPNFSLANFSPYTIPAAYPPWDHMAAVTVKALGFGMFDPRQARLIQEEPKPQHSYIGLIAMAILSSAERKMVLCDIYQWILDHYPYFRTRGPGWRNSIRHNLSLNDCFIKAGRSANGKGHYWAIHPANVDDFKRGDFRRRRAQRKVRKHMGLTSIGDGDDSEDDSLCPSPATASSSSVEPKLASESATPTKANGNESTRKKRLFDVESLLAPEADEGSSESANGSPTASSSTASHTLLEPSSTLFSQALSAWSMNHSSLGGWPAPPPPATITMQPGTAWPDADPRSTDNRQTPSPYSAEKWQQTFAKIMARSYHWRNGSVKPTASNSEANL</sequence>
<name>A0A0V1HM19_9BILA</name>
<dbReference type="AlphaFoldDB" id="A0A0V1HM19"/>
<dbReference type="InterPro" id="IPR036388">
    <property type="entry name" value="WH-like_DNA-bd_sf"/>
</dbReference>
<organism evidence="6 7">
    <name type="scientific">Trichinella zimbabwensis</name>
    <dbReference type="NCBI Taxonomy" id="268475"/>
    <lineage>
        <taxon>Eukaryota</taxon>
        <taxon>Metazoa</taxon>
        <taxon>Ecdysozoa</taxon>
        <taxon>Nematoda</taxon>
        <taxon>Enoplea</taxon>
        <taxon>Dorylaimia</taxon>
        <taxon>Trichinellida</taxon>
        <taxon>Trichinellidae</taxon>
        <taxon>Trichinella</taxon>
    </lineage>
</organism>
<dbReference type="CDD" id="cd20035">
    <property type="entry name" value="FH_FOXQ2-like"/>
    <property type="match status" value="1"/>
</dbReference>
<feature type="region of interest" description="Disordered" evidence="4">
    <location>
        <begin position="306"/>
        <end position="346"/>
    </location>
</feature>
<evidence type="ECO:0000256" key="2">
    <source>
        <dbReference type="ARBA" id="ARBA00023242"/>
    </source>
</evidence>
<dbReference type="PROSITE" id="PS00658">
    <property type="entry name" value="FORK_HEAD_2"/>
    <property type="match status" value="1"/>
</dbReference>
<feature type="region of interest" description="Disordered" evidence="4">
    <location>
        <begin position="191"/>
        <end position="286"/>
    </location>
</feature>
<dbReference type="EMBL" id="JYDP01000046">
    <property type="protein sequence ID" value="KRZ11806.1"/>
    <property type="molecule type" value="Genomic_DNA"/>
</dbReference>
<dbReference type="PROSITE" id="PS00657">
    <property type="entry name" value="FORK_HEAD_1"/>
    <property type="match status" value="1"/>
</dbReference>
<dbReference type="InterPro" id="IPR030456">
    <property type="entry name" value="TF_fork_head_CS_2"/>
</dbReference>
<dbReference type="OrthoDB" id="5954824at2759"/>
<dbReference type="SMART" id="SM00339">
    <property type="entry name" value="FH"/>
    <property type="match status" value="1"/>
</dbReference>
<keyword evidence="7" id="KW-1185">Reference proteome</keyword>
<feature type="domain" description="Fork-head" evidence="5">
    <location>
        <begin position="98"/>
        <end position="190"/>
    </location>
</feature>
<dbReference type="PROSITE" id="PS50039">
    <property type="entry name" value="FORK_HEAD_3"/>
    <property type="match status" value="1"/>
</dbReference>
<dbReference type="GO" id="GO:0000978">
    <property type="term" value="F:RNA polymerase II cis-regulatory region sequence-specific DNA binding"/>
    <property type="evidence" value="ECO:0007669"/>
    <property type="project" value="TreeGrafter"/>
</dbReference>
<proteinExistence type="predicted"/>
<feature type="DNA-binding region" description="Fork-head" evidence="3">
    <location>
        <begin position="98"/>
        <end position="190"/>
    </location>
</feature>
<evidence type="ECO:0000313" key="6">
    <source>
        <dbReference type="EMBL" id="KRZ11806.1"/>
    </source>
</evidence>
<keyword evidence="1 3" id="KW-0238">DNA-binding</keyword>
<dbReference type="PANTHER" id="PTHR11829">
    <property type="entry name" value="FORKHEAD BOX PROTEIN"/>
    <property type="match status" value="1"/>
</dbReference>
<dbReference type="FunFam" id="1.10.10.10:FF:000352">
    <property type="entry name" value="Forkhead box Q2"/>
    <property type="match status" value="1"/>
</dbReference>
<feature type="compositionally biased region" description="Polar residues" evidence="4">
    <location>
        <begin position="337"/>
        <end position="346"/>
    </location>
</feature>
<dbReference type="GO" id="GO:0005634">
    <property type="term" value="C:nucleus"/>
    <property type="evidence" value="ECO:0007669"/>
    <property type="project" value="UniProtKB-SubCell"/>
</dbReference>
<feature type="compositionally biased region" description="Polar residues" evidence="4">
    <location>
        <begin position="233"/>
        <end position="244"/>
    </location>
</feature>
<dbReference type="InterPro" id="IPR018122">
    <property type="entry name" value="TF_fork_head_CS_1"/>
</dbReference>
<dbReference type="Pfam" id="PF00250">
    <property type="entry name" value="Forkhead"/>
    <property type="match status" value="1"/>
</dbReference>
<protein>
    <submittedName>
        <fullName evidence="6">Fork head domain-containing protein FD5</fullName>
    </submittedName>
</protein>
<keyword evidence="2 3" id="KW-0539">Nucleus</keyword>
<evidence type="ECO:0000256" key="4">
    <source>
        <dbReference type="SAM" id="MobiDB-lite"/>
    </source>
</evidence>
<dbReference type="GO" id="GO:0030154">
    <property type="term" value="P:cell differentiation"/>
    <property type="evidence" value="ECO:0007669"/>
    <property type="project" value="TreeGrafter"/>
</dbReference>
<dbReference type="InterPro" id="IPR001766">
    <property type="entry name" value="Fork_head_dom"/>
</dbReference>
<dbReference type="Proteomes" id="UP000055024">
    <property type="component" value="Unassembled WGS sequence"/>
</dbReference>
<dbReference type="STRING" id="268475.A0A0V1HM19"/>
<evidence type="ECO:0000313" key="7">
    <source>
        <dbReference type="Proteomes" id="UP000055024"/>
    </source>
</evidence>
<dbReference type="InterPro" id="IPR050211">
    <property type="entry name" value="FOX_domain-containing"/>
</dbReference>
<evidence type="ECO:0000256" key="3">
    <source>
        <dbReference type="PROSITE-ProRule" id="PRU00089"/>
    </source>
</evidence>
<evidence type="ECO:0000256" key="1">
    <source>
        <dbReference type="ARBA" id="ARBA00023125"/>
    </source>
</evidence>
<dbReference type="InterPro" id="IPR036390">
    <property type="entry name" value="WH_DNA-bd_sf"/>
</dbReference>
<accession>A0A0V1HM19</accession>
<dbReference type="PANTHER" id="PTHR11829:SF343">
    <property type="entry name" value="FORK-HEAD DOMAIN-CONTAINING PROTEIN"/>
    <property type="match status" value="1"/>
</dbReference>
<comment type="subcellular location">
    <subcellularLocation>
        <location evidence="3">Nucleus</location>
    </subcellularLocation>
</comment>
<feature type="compositionally biased region" description="Low complexity" evidence="4">
    <location>
        <begin position="267"/>
        <end position="284"/>
    </location>
</feature>
<dbReference type="Gene3D" id="1.10.10.10">
    <property type="entry name" value="Winged helix-like DNA-binding domain superfamily/Winged helix DNA-binding domain"/>
    <property type="match status" value="1"/>
</dbReference>
<dbReference type="SUPFAM" id="SSF46785">
    <property type="entry name" value="Winged helix' DNA-binding domain"/>
    <property type="match status" value="1"/>
</dbReference>
<dbReference type="InterPro" id="IPR047519">
    <property type="entry name" value="FH_FOXQ2-like"/>
</dbReference>
<gene>
    <name evidence="6" type="primary">fd96Cb</name>
    <name evidence="6" type="ORF">T11_7417</name>
</gene>
<dbReference type="PRINTS" id="PR00053">
    <property type="entry name" value="FORKHEAD"/>
</dbReference>
<dbReference type="GO" id="GO:0009653">
    <property type="term" value="P:anatomical structure morphogenesis"/>
    <property type="evidence" value="ECO:0007669"/>
    <property type="project" value="TreeGrafter"/>
</dbReference>
<evidence type="ECO:0000259" key="5">
    <source>
        <dbReference type="PROSITE" id="PS50039"/>
    </source>
</evidence>
<comment type="caution">
    <text evidence="6">The sequence shown here is derived from an EMBL/GenBank/DDBJ whole genome shotgun (WGS) entry which is preliminary data.</text>
</comment>
<dbReference type="GO" id="GO:0000981">
    <property type="term" value="F:DNA-binding transcription factor activity, RNA polymerase II-specific"/>
    <property type="evidence" value="ECO:0007669"/>
    <property type="project" value="TreeGrafter"/>
</dbReference>
<reference evidence="6 7" key="1">
    <citation type="submission" date="2015-01" db="EMBL/GenBank/DDBJ databases">
        <title>Evolution of Trichinella species and genotypes.</title>
        <authorList>
            <person name="Korhonen P.K."/>
            <person name="Edoardo P."/>
            <person name="Giuseppe L.R."/>
            <person name="Gasser R.B."/>
        </authorList>
    </citation>
    <scope>NUCLEOTIDE SEQUENCE [LARGE SCALE GENOMIC DNA]</scope>
    <source>
        <strain evidence="6">ISS1029</strain>
    </source>
</reference>